<evidence type="ECO:0000313" key="3">
    <source>
        <dbReference type="Proteomes" id="UP001152797"/>
    </source>
</evidence>
<organism evidence="1">
    <name type="scientific">Cladocopium goreaui</name>
    <dbReference type="NCBI Taxonomy" id="2562237"/>
    <lineage>
        <taxon>Eukaryota</taxon>
        <taxon>Sar</taxon>
        <taxon>Alveolata</taxon>
        <taxon>Dinophyceae</taxon>
        <taxon>Suessiales</taxon>
        <taxon>Symbiodiniaceae</taxon>
        <taxon>Cladocopium</taxon>
    </lineage>
</organism>
<gene>
    <name evidence="1" type="ORF">C1SCF055_LOCUS36984</name>
</gene>
<dbReference type="Proteomes" id="UP001152797">
    <property type="component" value="Unassembled WGS sequence"/>
</dbReference>
<accession>A0A9P1GIR8</accession>
<dbReference type="AlphaFoldDB" id="A0A9P1GIR8"/>
<evidence type="ECO:0000313" key="1">
    <source>
        <dbReference type="EMBL" id="CAI4011862.1"/>
    </source>
</evidence>
<dbReference type="EMBL" id="CAMXCT010005257">
    <property type="protein sequence ID" value="CAI4011862.1"/>
    <property type="molecule type" value="Genomic_DNA"/>
</dbReference>
<evidence type="ECO:0000313" key="2">
    <source>
        <dbReference type="EMBL" id="CAL1165237.1"/>
    </source>
</evidence>
<reference evidence="1" key="1">
    <citation type="submission" date="2022-10" db="EMBL/GenBank/DDBJ databases">
        <authorList>
            <person name="Chen Y."/>
            <person name="Dougan E. K."/>
            <person name="Chan C."/>
            <person name="Rhodes N."/>
            <person name="Thang M."/>
        </authorList>
    </citation>
    <scope>NUCLEOTIDE SEQUENCE</scope>
</reference>
<reference evidence="2" key="2">
    <citation type="submission" date="2024-04" db="EMBL/GenBank/DDBJ databases">
        <authorList>
            <person name="Chen Y."/>
            <person name="Shah S."/>
            <person name="Dougan E. K."/>
            <person name="Thang M."/>
            <person name="Chan C."/>
        </authorList>
    </citation>
    <scope>NUCLEOTIDE SEQUENCE [LARGE SCALE GENOMIC DNA]</scope>
</reference>
<name>A0A9P1GIR8_9DINO</name>
<comment type="caution">
    <text evidence="1">The sequence shown here is derived from an EMBL/GenBank/DDBJ whole genome shotgun (WGS) entry which is preliminary data.</text>
</comment>
<proteinExistence type="predicted"/>
<dbReference type="EMBL" id="CAMXCT030005257">
    <property type="protein sequence ID" value="CAL4799174.1"/>
    <property type="molecule type" value="Genomic_DNA"/>
</dbReference>
<dbReference type="EMBL" id="CAMXCT020005257">
    <property type="protein sequence ID" value="CAL1165237.1"/>
    <property type="molecule type" value="Genomic_DNA"/>
</dbReference>
<sequence length="168" mass="18919">MVWRWPTMRPSIGGRHRASLIFKPDGLLHGPASKMLRTGLEFWDSQDMQRALTETEKKWDSNVKEFSAKQTESAKRFIAEVWAAIREIFQKLWPFPRDAQPMTKDEEVDFDRSGQSAWARQAEASSGPGDITTTVTKVLSTFSIVPCILGALRFTSCSSAGPVAWPGW</sequence>
<keyword evidence="3" id="KW-1185">Reference proteome</keyword>
<protein>
    <submittedName>
        <fullName evidence="1">Uncharacterized protein</fullName>
    </submittedName>
</protein>